<dbReference type="AlphaFoldDB" id="A0A3S0Y6Q4"/>
<proteinExistence type="predicted"/>
<gene>
    <name evidence="1" type="ORF">EFQ99_12900</name>
</gene>
<organism evidence="1 2">
    <name type="scientific">Rhizobium vallis</name>
    <dbReference type="NCBI Taxonomy" id="634290"/>
    <lineage>
        <taxon>Bacteria</taxon>
        <taxon>Pseudomonadati</taxon>
        <taxon>Pseudomonadota</taxon>
        <taxon>Alphaproteobacteria</taxon>
        <taxon>Hyphomicrobiales</taxon>
        <taxon>Rhizobiaceae</taxon>
        <taxon>Rhizobium/Agrobacterium group</taxon>
        <taxon>Rhizobium</taxon>
    </lineage>
</organism>
<sequence>MNSSIIMFSNMFSDSLFYKHFKPQSLLQCTALRRSAVAGPAQSFLANPGNFCRRRTNGTKSGLAAGGLAGYGPRRRSCFPGRVQTWPRFGGAFSFGRPPAASGIFRPTARFSLSGLMQRAYSANARRSRASRGRSSDRLLPVSLPRRQFAL</sequence>
<accession>A0A3S0Y6Q4</accession>
<evidence type="ECO:0000313" key="1">
    <source>
        <dbReference type="EMBL" id="RUM25631.1"/>
    </source>
</evidence>
<dbReference type="EMBL" id="RJTH01000003">
    <property type="protein sequence ID" value="RUM25631.1"/>
    <property type="molecule type" value="Genomic_DNA"/>
</dbReference>
<comment type="caution">
    <text evidence="1">The sequence shown here is derived from an EMBL/GenBank/DDBJ whole genome shotgun (WGS) entry which is preliminary data.</text>
</comment>
<protein>
    <submittedName>
        <fullName evidence="1">Uncharacterized protein</fullName>
    </submittedName>
</protein>
<evidence type="ECO:0000313" key="2">
    <source>
        <dbReference type="Proteomes" id="UP000278823"/>
    </source>
</evidence>
<name>A0A3S0Y6Q4_9HYPH</name>
<reference evidence="2" key="1">
    <citation type="submission" date="2018-11" db="EMBL/GenBank/DDBJ databases">
        <title>Rhizobium chutanense sp. nov., isolated from root nodules of Phaseolus vulgaris in China.</title>
        <authorList>
            <person name="Huo Y."/>
        </authorList>
    </citation>
    <scope>NUCLEOTIDE SEQUENCE [LARGE SCALE GENOMIC DNA]</scope>
    <source>
        <strain evidence="2">CCBAU 65647</strain>
    </source>
</reference>
<dbReference type="Proteomes" id="UP000278823">
    <property type="component" value="Unassembled WGS sequence"/>
</dbReference>
<keyword evidence="2" id="KW-1185">Reference proteome</keyword>